<dbReference type="RefSeq" id="WP_084755376.1">
    <property type="nucleotide sequence ID" value="NZ_CP022046.2"/>
</dbReference>
<dbReference type="Proteomes" id="UP000197058">
    <property type="component" value="Chromosome"/>
</dbReference>
<organism evidence="1 2">
    <name type="scientific">Mammaliicoccus sciuri</name>
    <name type="common">Staphylococcus sciuri</name>
    <dbReference type="NCBI Taxonomy" id="1296"/>
    <lineage>
        <taxon>Bacteria</taxon>
        <taxon>Bacillati</taxon>
        <taxon>Bacillota</taxon>
        <taxon>Bacilli</taxon>
        <taxon>Bacillales</taxon>
        <taxon>Staphylococcaceae</taxon>
        <taxon>Mammaliicoccus</taxon>
    </lineage>
</organism>
<dbReference type="KEGG" id="sscu:CEP64_11335"/>
<accession>A0AAI8GUQ8</accession>
<dbReference type="AlphaFoldDB" id="A0AAI8GUQ8"/>
<evidence type="ECO:0000313" key="1">
    <source>
        <dbReference type="EMBL" id="ASE35171.1"/>
    </source>
</evidence>
<sequence>MLIEGAVTLRRVFNYLSVAVVMTLILSGCQNSSQEETKQHSETKHAETKHIQLSEQDKDELKQKLLKIADEYGQDQHKAVTNRYFSRNEQMEGDGYAISDDGEIQITDHDKPGRKHFNIHNVVGLTMYQGKHNQGGYDERAQDLNNIQGYSSVAKMDKPITKYLFADNGKVYEYQFKPNSEPSLSTGFATKDYNGKDPNLKPNEKFTVSKDKILNKKWKMLLSEYK</sequence>
<proteinExistence type="predicted"/>
<evidence type="ECO:0000313" key="2">
    <source>
        <dbReference type="Proteomes" id="UP000197058"/>
    </source>
</evidence>
<dbReference type="EMBL" id="CP022046">
    <property type="protein sequence ID" value="ASE35171.1"/>
    <property type="molecule type" value="Genomic_DNA"/>
</dbReference>
<gene>
    <name evidence="1" type="ORF">CEP64_11335</name>
</gene>
<name>A0AAI8GUQ8_MAMSC</name>
<protein>
    <submittedName>
        <fullName evidence="1">Uncharacterized protein</fullName>
    </submittedName>
</protein>
<reference evidence="2" key="1">
    <citation type="submission" date="2017-06" db="EMBL/GenBank/DDBJ databases">
        <title>FDA dAtabase for Regulatory Grade micrObial Sequences (FDA-ARGOS): Supporting development and validation of Infectious Disease Dx tests.</title>
        <authorList>
            <person name="Goldberg B."/>
            <person name="Campos J."/>
            <person name="Tallon L."/>
            <person name="Sadzewicz L."/>
            <person name="Sengamalay N."/>
            <person name="Ott S."/>
            <person name="Godinez A."/>
            <person name="Nagaraj S."/>
            <person name="Vavikolanu K."/>
            <person name="Nadendla S."/>
            <person name="George J."/>
            <person name="Geyer C."/>
            <person name="Sichtig H."/>
        </authorList>
    </citation>
    <scope>NUCLEOTIDE SEQUENCE [LARGE SCALE GENOMIC DNA]</scope>
    <source>
        <strain evidence="2">FDAARGOS_285</strain>
    </source>
</reference>